<sequence length="119" mass="13832">MVIAGFKIPKDTHIIINMWANDNDPNVWENPSEFRPERHLSEDHKTFIRAEQLIPFSLGKRSCPGEGLAVVEVFLYLSSLLQKYDIKANHKTDTSLEYLFQFTIAAKHDPYVTITKRRK</sequence>
<proteinExistence type="inferred from homology"/>
<dbReference type="InterPro" id="IPR050182">
    <property type="entry name" value="Cytochrome_P450_fam2"/>
</dbReference>
<dbReference type="AlphaFoldDB" id="A0A7R9KGV4"/>
<evidence type="ECO:0000256" key="5">
    <source>
        <dbReference type="PIRSR" id="PIRSR602401-1"/>
    </source>
</evidence>
<keyword evidence="8" id="KW-1185">Reference proteome</keyword>
<dbReference type="PROSITE" id="PS00086">
    <property type="entry name" value="CYTOCHROME_P450"/>
    <property type="match status" value="1"/>
</dbReference>
<dbReference type="Pfam" id="PF00067">
    <property type="entry name" value="p450"/>
    <property type="match status" value="1"/>
</dbReference>
<evidence type="ECO:0000256" key="2">
    <source>
        <dbReference type="ARBA" id="ARBA00022723"/>
    </source>
</evidence>
<name>A0A7R9KGV4_9ACAR</name>
<dbReference type="Proteomes" id="UP000759131">
    <property type="component" value="Unassembled WGS sequence"/>
</dbReference>
<evidence type="ECO:0000256" key="6">
    <source>
        <dbReference type="RuleBase" id="RU000461"/>
    </source>
</evidence>
<protein>
    <recommendedName>
        <fullName evidence="9">Cytochrome P450</fullName>
    </recommendedName>
</protein>
<dbReference type="EMBL" id="CAJPIZ010000702">
    <property type="protein sequence ID" value="CAG2102090.1"/>
    <property type="molecule type" value="Genomic_DNA"/>
</dbReference>
<keyword evidence="5 6" id="KW-0349">Heme</keyword>
<dbReference type="GO" id="GO:0016705">
    <property type="term" value="F:oxidoreductase activity, acting on paired donors, with incorporation or reduction of molecular oxygen"/>
    <property type="evidence" value="ECO:0007669"/>
    <property type="project" value="InterPro"/>
</dbReference>
<dbReference type="InterPro" id="IPR036396">
    <property type="entry name" value="Cyt_P450_sf"/>
</dbReference>
<evidence type="ECO:0000256" key="4">
    <source>
        <dbReference type="ARBA" id="ARBA00023033"/>
    </source>
</evidence>
<organism evidence="7">
    <name type="scientific">Medioppia subpectinata</name>
    <dbReference type="NCBI Taxonomy" id="1979941"/>
    <lineage>
        <taxon>Eukaryota</taxon>
        <taxon>Metazoa</taxon>
        <taxon>Ecdysozoa</taxon>
        <taxon>Arthropoda</taxon>
        <taxon>Chelicerata</taxon>
        <taxon>Arachnida</taxon>
        <taxon>Acari</taxon>
        <taxon>Acariformes</taxon>
        <taxon>Sarcoptiformes</taxon>
        <taxon>Oribatida</taxon>
        <taxon>Brachypylina</taxon>
        <taxon>Oppioidea</taxon>
        <taxon>Oppiidae</taxon>
        <taxon>Medioppia</taxon>
    </lineage>
</organism>
<dbReference type="InterPro" id="IPR001128">
    <property type="entry name" value="Cyt_P450"/>
</dbReference>
<dbReference type="PRINTS" id="PR00463">
    <property type="entry name" value="EP450I"/>
</dbReference>
<dbReference type="GO" id="GO:0020037">
    <property type="term" value="F:heme binding"/>
    <property type="evidence" value="ECO:0007669"/>
    <property type="project" value="InterPro"/>
</dbReference>
<dbReference type="SUPFAM" id="SSF48264">
    <property type="entry name" value="Cytochrome P450"/>
    <property type="match status" value="1"/>
</dbReference>
<gene>
    <name evidence="7" type="ORF">OSB1V03_LOCUS2131</name>
</gene>
<evidence type="ECO:0000313" key="7">
    <source>
        <dbReference type="EMBL" id="CAD7621660.1"/>
    </source>
</evidence>
<reference evidence="7" key="1">
    <citation type="submission" date="2020-11" db="EMBL/GenBank/DDBJ databases">
        <authorList>
            <person name="Tran Van P."/>
        </authorList>
    </citation>
    <scope>NUCLEOTIDE SEQUENCE</scope>
</reference>
<feature type="binding site" description="axial binding residue" evidence="5">
    <location>
        <position position="63"/>
    </location>
    <ligand>
        <name>heme</name>
        <dbReference type="ChEBI" id="CHEBI:30413"/>
    </ligand>
    <ligandPart>
        <name>Fe</name>
        <dbReference type="ChEBI" id="CHEBI:18248"/>
    </ligandPart>
</feature>
<dbReference type="EMBL" id="OC855277">
    <property type="protein sequence ID" value="CAD7621660.1"/>
    <property type="molecule type" value="Genomic_DNA"/>
</dbReference>
<dbReference type="GO" id="GO:0004497">
    <property type="term" value="F:monooxygenase activity"/>
    <property type="evidence" value="ECO:0007669"/>
    <property type="project" value="UniProtKB-KW"/>
</dbReference>
<comment type="similarity">
    <text evidence="1 6">Belongs to the cytochrome P450 family.</text>
</comment>
<dbReference type="InterPro" id="IPR017972">
    <property type="entry name" value="Cyt_P450_CS"/>
</dbReference>
<evidence type="ECO:0000256" key="1">
    <source>
        <dbReference type="ARBA" id="ARBA00010617"/>
    </source>
</evidence>
<comment type="cofactor">
    <cofactor evidence="5">
        <name>heme</name>
        <dbReference type="ChEBI" id="CHEBI:30413"/>
    </cofactor>
</comment>
<dbReference type="InterPro" id="IPR002401">
    <property type="entry name" value="Cyt_P450_E_grp-I"/>
</dbReference>
<keyword evidence="3 5" id="KW-0408">Iron</keyword>
<dbReference type="PANTHER" id="PTHR24300">
    <property type="entry name" value="CYTOCHROME P450 508A4-RELATED"/>
    <property type="match status" value="1"/>
</dbReference>
<dbReference type="GO" id="GO:0005506">
    <property type="term" value="F:iron ion binding"/>
    <property type="evidence" value="ECO:0007669"/>
    <property type="project" value="InterPro"/>
</dbReference>
<dbReference type="Gene3D" id="1.10.630.10">
    <property type="entry name" value="Cytochrome P450"/>
    <property type="match status" value="1"/>
</dbReference>
<evidence type="ECO:0008006" key="9">
    <source>
        <dbReference type="Google" id="ProtNLM"/>
    </source>
</evidence>
<evidence type="ECO:0000313" key="8">
    <source>
        <dbReference type="Proteomes" id="UP000759131"/>
    </source>
</evidence>
<accession>A0A7R9KGV4</accession>
<evidence type="ECO:0000256" key="3">
    <source>
        <dbReference type="ARBA" id="ARBA00023004"/>
    </source>
</evidence>
<keyword evidence="6" id="KW-0560">Oxidoreductase</keyword>
<dbReference type="OrthoDB" id="6485116at2759"/>
<keyword evidence="4 6" id="KW-0503">Monooxygenase</keyword>
<keyword evidence="2 5" id="KW-0479">Metal-binding</keyword>